<keyword evidence="2" id="KW-1185">Reference proteome</keyword>
<protein>
    <submittedName>
        <fullName evidence="1">Uncharacterized protein</fullName>
    </submittedName>
</protein>
<comment type="caution">
    <text evidence="1">The sequence shown here is derived from an EMBL/GenBank/DDBJ whole genome shotgun (WGS) entry which is preliminary data.</text>
</comment>
<organism evidence="1 2">
    <name type="scientific">Plakobranchus ocellatus</name>
    <dbReference type="NCBI Taxonomy" id="259542"/>
    <lineage>
        <taxon>Eukaryota</taxon>
        <taxon>Metazoa</taxon>
        <taxon>Spiralia</taxon>
        <taxon>Lophotrochozoa</taxon>
        <taxon>Mollusca</taxon>
        <taxon>Gastropoda</taxon>
        <taxon>Heterobranchia</taxon>
        <taxon>Euthyneura</taxon>
        <taxon>Panpulmonata</taxon>
        <taxon>Sacoglossa</taxon>
        <taxon>Placobranchoidea</taxon>
        <taxon>Plakobranchidae</taxon>
        <taxon>Plakobranchus</taxon>
    </lineage>
</organism>
<dbReference type="Gene3D" id="1.10.4020.10">
    <property type="entry name" value="DNA breaking-rejoining enzymes"/>
    <property type="match status" value="1"/>
</dbReference>
<dbReference type="PANTHER" id="PTHR46888">
    <property type="entry name" value="ZINC KNUCKLE DOMAINCONTAINING PROTEIN-RELATED"/>
    <property type="match status" value="1"/>
</dbReference>
<evidence type="ECO:0000313" key="2">
    <source>
        <dbReference type="Proteomes" id="UP000735302"/>
    </source>
</evidence>
<sequence>MKRYDLTEVTDTCKPAEGESPDMFIVRILTYLDRWIELSKTDRSYEKLKDLIVREQFMGACPEDLATSLREKDLPTLERVAKEADLFLKARNRNLLLVQTKTSSKIGKYPLGSSSHLNYNSSGQSVPVTASSFRRRFLLWDHANGTIESSMGRDHVSTLEMYLIYRCDGASMTLCGGWADRVKGILLTYVIANLTGRIFKVEILEPPCNILQFMIPNLVNWTLSVTLHDRIDKNVREACVINEVDNVPFYNNIRFLNFTEMNPMRDAKYVYVMANLDYSEGLSKSVTYSHQLSWMSNLNNAKILSTLYKRIFKLSPYFQDKMNKFMTSTLPTQRHRLICAHARMGTNPTNPYDSVVRLHETDLAFVWKFLSQQSESDYDKIFFMSDSENAVRLANSQPFGHRIVDSGGPINHIDKSRYLNNTQRSDGMEKVIFDAM</sequence>
<dbReference type="Proteomes" id="UP000735302">
    <property type="component" value="Unassembled WGS sequence"/>
</dbReference>
<dbReference type="PANTHER" id="PTHR46888:SF1">
    <property type="entry name" value="RIBONUCLEASE H"/>
    <property type="match status" value="1"/>
</dbReference>
<evidence type="ECO:0000313" key="1">
    <source>
        <dbReference type="EMBL" id="GFN83888.1"/>
    </source>
</evidence>
<proteinExistence type="predicted"/>
<reference evidence="1 2" key="1">
    <citation type="journal article" date="2021" name="Elife">
        <title>Chloroplast acquisition without the gene transfer in kleptoplastic sea slugs, Plakobranchus ocellatus.</title>
        <authorList>
            <person name="Maeda T."/>
            <person name="Takahashi S."/>
            <person name="Yoshida T."/>
            <person name="Shimamura S."/>
            <person name="Takaki Y."/>
            <person name="Nagai Y."/>
            <person name="Toyoda A."/>
            <person name="Suzuki Y."/>
            <person name="Arimoto A."/>
            <person name="Ishii H."/>
            <person name="Satoh N."/>
            <person name="Nishiyama T."/>
            <person name="Hasebe M."/>
            <person name="Maruyama T."/>
            <person name="Minagawa J."/>
            <person name="Obokata J."/>
            <person name="Shigenobu S."/>
        </authorList>
    </citation>
    <scope>NUCLEOTIDE SEQUENCE [LARGE SCALE GENOMIC DNA]</scope>
</reference>
<dbReference type="SUPFAM" id="SSF47353">
    <property type="entry name" value="Retrovirus capsid dimerization domain-like"/>
    <property type="match status" value="1"/>
</dbReference>
<name>A0AAV3YPC8_9GAST</name>
<dbReference type="AlphaFoldDB" id="A0AAV3YPC8"/>
<accession>A0AAV3YPC8</accession>
<gene>
    <name evidence="1" type="ORF">PoB_001039400</name>
</gene>
<dbReference type="EMBL" id="BLXT01001244">
    <property type="protein sequence ID" value="GFN83888.1"/>
    <property type="molecule type" value="Genomic_DNA"/>
</dbReference>
<dbReference type="InterPro" id="IPR038269">
    <property type="entry name" value="SCAN_sf"/>
</dbReference>